<dbReference type="InterPro" id="IPR050695">
    <property type="entry name" value="N-acetylmuramoyl_amidase_3"/>
</dbReference>
<name>A0ABQ6FFU4_9RHOO</name>
<keyword evidence="4" id="KW-0732">Signal</keyword>
<dbReference type="PANTHER" id="PTHR30404:SF0">
    <property type="entry name" value="N-ACETYLMURAMOYL-L-ALANINE AMIDASE AMIC"/>
    <property type="match status" value="1"/>
</dbReference>
<reference evidence="7" key="1">
    <citation type="journal article" date="2019" name="Int. J. Syst. Evol. Microbiol.">
        <title>The Global Catalogue of Microorganisms (GCM) 10K type strain sequencing project: providing services to taxonomists for standard genome sequencing and annotation.</title>
        <authorList>
            <consortium name="The Broad Institute Genomics Platform"/>
            <consortium name="The Broad Institute Genome Sequencing Center for Infectious Disease"/>
            <person name="Wu L."/>
            <person name="Ma J."/>
        </authorList>
    </citation>
    <scope>NUCLEOTIDE SEQUENCE [LARGE SCALE GENOMIC DNA]</scope>
    <source>
        <strain evidence="7">NBRC 102407</strain>
    </source>
</reference>
<comment type="catalytic activity">
    <reaction evidence="1">
        <text>Hydrolyzes the link between N-acetylmuramoyl residues and L-amino acid residues in certain cell-wall glycopeptides.</text>
        <dbReference type="EC" id="3.5.1.28"/>
    </reaction>
</comment>
<sequence length="237" mass="24872">MCESVLAICLALAGCAAVAAGPVAVDVGHFLEKPGATSAYGVTEFEYNQNLAAVIATRLEADGVPVRLIGYKGEMADLYARAPQAEAAGGQFFLSVHHDSVKAEYQQTWLVDGKEQRYSEYARGFSLFVSRKNPRLAESLACASSIGAALRAAGLKPTPHHAEAAGIGRPWADETNGVYYYDNLVVLKTSTVPAVLLEAGVIVHPAEAIELATPERRALTASAVARGLAACGVTAAR</sequence>
<dbReference type="EMBL" id="BSPX01000075">
    <property type="protein sequence ID" value="GLT24164.1"/>
    <property type="molecule type" value="Genomic_DNA"/>
</dbReference>
<dbReference type="Gene3D" id="3.40.630.40">
    <property type="entry name" value="Zn-dependent exopeptidases"/>
    <property type="match status" value="1"/>
</dbReference>
<evidence type="ECO:0000313" key="6">
    <source>
        <dbReference type="EMBL" id="GLT24164.1"/>
    </source>
</evidence>
<feature type="chain" id="PRO_5045948761" description="N-acetylmuramoyl-L-alanine amidase" evidence="4">
    <location>
        <begin position="20"/>
        <end position="237"/>
    </location>
</feature>
<dbReference type="Proteomes" id="UP001157167">
    <property type="component" value="Unassembled WGS sequence"/>
</dbReference>
<dbReference type="PANTHER" id="PTHR30404">
    <property type="entry name" value="N-ACETYLMURAMOYL-L-ALANINE AMIDASE"/>
    <property type="match status" value="1"/>
</dbReference>
<dbReference type="InterPro" id="IPR002508">
    <property type="entry name" value="MurNAc-LAA_cat"/>
</dbReference>
<accession>A0ABQ6FFU4</accession>
<dbReference type="SUPFAM" id="SSF53187">
    <property type="entry name" value="Zn-dependent exopeptidases"/>
    <property type="match status" value="1"/>
</dbReference>
<evidence type="ECO:0000256" key="4">
    <source>
        <dbReference type="SAM" id="SignalP"/>
    </source>
</evidence>
<dbReference type="EC" id="3.5.1.28" evidence="2"/>
<dbReference type="CDD" id="cd02696">
    <property type="entry name" value="MurNAc-LAA"/>
    <property type="match status" value="1"/>
</dbReference>
<evidence type="ECO:0000256" key="1">
    <source>
        <dbReference type="ARBA" id="ARBA00001561"/>
    </source>
</evidence>
<dbReference type="SMART" id="SM00646">
    <property type="entry name" value="Ami_3"/>
    <property type="match status" value="1"/>
</dbReference>
<gene>
    <name evidence="6" type="ORF">GCM10007933_36360</name>
</gene>
<keyword evidence="7" id="KW-1185">Reference proteome</keyword>
<comment type="caution">
    <text evidence="6">The sequence shown here is derived from an EMBL/GenBank/DDBJ whole genome shotgun (WGS) entry which is preliminary data.</text>
</comment>
<feature type="domain" description="MurNAc-LAA" evidence="5">
    <location>
        <begin position="82"/>
        <end position="229"/>
    </location>
</feature>
<dbReference type="Pfam" id="PF01520">
    <property type="entry name" value="Amidase_3"/>
    <property type="match status" value="1"/>
</dbReference>
<proteinExistence type="predicted"/>
<feature type="signal peptide" evidence="4">
    <location>
        <begin position="1"/>
        <end position="19"/>
    </location>
</feature>
<evidence type="ECO:0000313" key="7">
    <source>
        <dbReference type="Proteomes" id="UP001157167"/>
    </source>
</evidence>
<organism evidence="6 7">
    <name type="scientific">Zoogloea oryzae</name>
    <dbReference type="NCBI Taxonomy" id="310767"/>
    <lineage>
        <taxon>Bacteria</taxon>
        <taxon>Pseudomonadati</taxon>
        <taxon>Pseudomonadota</taxon>
        <taxon>Betaproteobacteria</taxon>
        <taxon>Rhodocyclales</taxon>
        <taxon>Zoogloeaceae</taxon>
        <taxon>Zoogloea</taxon>
    </lineage>
</organism>
<protein>
    <recommendedName>
        <fullName evidence="2">N-acetylmuramoyl-L-alanine amidase</fullName>
        <ecNumber evidence="2">3.5.1.28</ecNumber>
    </recommendedName>
</protein>
<evidence type="ECO:0000259" key="5">
    <source>
        <dbReference type="SMART" id="SM00646"/>
    </source>
</evidence>
<evidence type="ECO:0000256" key="3">
    <source>
        <dbReference type="ARBA" id="ARBA00022801"/>
    </source>
</evidence>
<keyword evidence="3" id="KW-0378">Hydrolase</keyword>
<evidence type="ECO:0000256" key="2">
    <source>
        <dbReference type="ARBA" id="ARBA00011901"/>
    </source>
</evidence>